<dbReference type="Pfam" id="PF00089">
    <property type="entry name" value="Trypsin"/>
    <property type="match status" value="1"/>
</dbReference>
<evidence type="ECO:0000313" key="11">
    <source>
        <dbReference type="EMBL" id="KAK4883236.1"/>
    </source>
</evidence>
<dbReference type="Gene3D" id="2.40.10.10">
    <property type="entry name" value="Trypsin-like serine proteases"/>
    <property type="match status" value="2"/>
</dbReference>
<evidence type="ECO:0000256" key="4">
    <source>
        <dbReference type="ARBA" id="ARBA00022670"/>
    </source>
</evidence>
<protein>
    <recommendedName>
        <fullName evidence="10">Peptidase S1 domain-containing protein</fullName>
    </recommendedName>
</protein>
<keyword evidence="5 8" id="KW-0378">Hydrolase</keyword>
<evidence type="ECO:0000256" key="2">
    <source>
        <dbReference type="ARBA" id="ARBA00007664"/>
    </source>
</evidence>
<dbReference type="PANTHER" id="PTHR24276">
    <property type="entry name" value="POLYSERASE-RELATED"/>
    <property type="match status" value="1"/>
</dbReference>
<comment type="similarity">
    <text evidence="2">Belongs to the peptidase S1 family.</text>
</comment>
<dbReference type="CDD" id="cd00190">
    <property type="entry name" value="Tryp_SPc"/>
    <property type="match status" value="1"/>
</dbReference>
<evidence type="ECO:0000259" key="10">
    <source>
        <dbReference type="PROSITE" id="PS50240"/>
    </source>
</evidence>
<evidence type="ECO:0000256" key="9">
    <source>
        <dbReference type="SAM" id="SignalP"/>
    </source>
</evidence>
<dbReference type="PROSITE" id="PS00135">
    <property type="entry name" value="TRYPSIN_SER"/>
    <property type="match status" value="1"/>
</dbReference>
<dbReference type="GO" id="GO:0004252">
    <property type="term" value="F:serine-type endopeptidase activity"/>
    <property type="evidence" value="ECO:0007669"/>
    <property type="project" value="InterPro"/>
</dbReference>
<evidence type="ECO:0000256" key="7">
    <source>
        <dbReference type="ARBA" id="ARBA00023157"/>
    </source>
</evidence>
<dbReference type="GO" id="GO:0016485">
    <property type="term" value="P:protein processing"/>
    <property type="evidence" value="ECO:0007669"/>
    <property type="project" value="UniProtKB-ARBA"/>
</dbReference>
<comment type="subcellular location">
    <subcellularLocation>
        <location evidence="1">Secreted</location>
    </subcellularLocation>
</comment>
<keyword evidence="3" id="KW-0964">Secreted</keyword>
<dbReference type="AlphaFoldDB" id="A0AAN7PL90"/>
<dbReference type="InterPro" id="IPR009003">
    <property type="entry name" value="Peptidase_S1_PA"/>
</dbReference>
<evidence type="ECO:0000256" key="5">
    <source>
        <dbReference type="ARBA" id="ARBA00022801"/>
    </source>
</evidence>
<evidence type="ECO:0000256" key="6">
    <source>
        <dbReference type="ARBA" id="ARBA00022825"/>
    </source>
</evidence>
<evidence type="ECO:0000256" key="1">
    <source>
        <dbReference type="ARBA" id="ARBA00004613"/>
    </source>
</evidence>
<sequence>MEIILLLVFVASVGGQVEIDVRIIGGQDASVGEFPYQVSLRYDGHHYCGGSIIDETTILTAAHCVQKKNASLLTVAVGNNYLSSGEIHKVDRYIKHEHFDSALITNDIALLKLKDPLEFNDRIRPVVLGTQYIPAGVRSVASGWGFTVAPQFSEYLQKVNLRTTDLQECYNLNANKTIVPVRSTNICTFTAMGEGTCVGDSGGPLVAHRHQIGIVSWGFGCAGSIPEVFTRVSSYIDWIEKHRY</sequence>
<dbReference type="InterPro" id="IPR018114">
    <property type="entry name" value="TRYPSIN_HIS"/>
</dbReference>
<keyword evidence="12" id="KW-1185">Reference proteome</keyword>
<dbReference type="InterPro" id="IPR001254">
    <property type="entry name" value="Trypsin_dom"/>
</dbReference>
<dbReference type="InterPro" id="IPR050430">
    <property type="entry name" value="Peptidase_S1"/>
</dbReference>
<dbReference type="PANTHER" id="PTHR24276:SF98">
    <property type="entry name" value="FI18310P1-RELATED"/>
    <property type="match status" value="1"/>
</dbReference>
<evidence type="ECO:0000256" key="8">
    <source>
        <dbReference type="RuleBase" id="RU363034"/>
    </source>
</evidence>
<dbReference type="SMART" id="SM00020">
    <property type="entry name" value="Tryp_SPc"/>
    <property type="match status" value="1"/>
</dbReference>
<dbReference type="PROSITE" id="PS50240">
    <property type="entry name" value="TRYPSIN_DOM"/>
    <property type="match status" value="1"/>
</dbReference>
<keyword evidence="7" id="KW-1015">Disulfide bond</keyword>
<proteinExistence type="inferred from homology"/>
<organism evidence="11 12">
    <name type="scientific">Aquatica leii</name>
    <dbReference type="NCBI Taxonomy" id="1421715"/>
    <lineage>
        <taxon>Eukaryota</taxon>
        <taxon>Metazoa</taxon>
        <taxon>Ecdysozoa</taxon>
        <taxon>Arthropoda</taxon>
        <taxon>Hexapoda</taxon>
        <taxon>Insecta</taxon>
        <taxon>Pterygota</taxon>
        <taxon>Neoptera</taxon>
        <taxon>Endopterygota</taxon>
        <taxon>Coleoptera</taxon>
        <taxon>Polyphaga</taxon>
        <taxon>Elateriformia</taxon>
        <taxon>Elateroidea</taxon>
        <taxon>Lampyridae</taxon>
        <taxon>Luciolinae</taxon>
        <taxon>Aquatica</taxon>
    </lineage>
</organism>
<dbReference type="Proteomes" id="UP001353858">
    <property type="component" value="Unassembled WGS sequence"/>
</dbReference>
<evidence type="ECO:0000313" key="12">
    <source>
        <dbReference type="Proteomes" id="UP001353858"/>
    </source>
</evidence>
<keyword evidence="9" id="KW-0732">Signal</keyword>
<keyword evidence="4 8" id="KW-0645">Protease</keyword>
<dbReference type="InterPro" id="IPR001314">
    <property type="entry name" value="Peptidase_S1A"/>
</dbReference>
<feature type="chain" id="PRO_5042822858" description="Peptidase S1 domain-containing protein" evidence="9">
    <location>
        <begin position="16"/>
        <end position="244"/>
    </location>
</feature>
<feature type="domain" description="Peptidase S1" evidence="10">
    <location>
        <begin position="23"/>
        <end position="244"/>
    </location>
</feature>
<dbReference type="FunFam" id="2.40.10.10:FF:000047">
    <property type="entry name" value="Trypsin eta"/>
    <property type="match status" value="1"/>
</dbReference>
<feature type="signal peptide" evidence="9">
    <location>
        <begin position="1"/>
        <end position="15"/>
    </location>
</feature>
<dbReference type="PRINTS" id="PR00722">
    <property type="entry name" value="CHYMOTRYPSIN"/>
</dbReference>
<dbReference type="InterPro" id="IPR043504">
    <property type="entry name" value="Peptidase_S1_PA_chymotrypsin"/>
</dbReference>
<name>A0AAN7PL90_9COLE</name>
<dbReference type="GO" id="GO:0005576">
    <property type="term" value="C:extracellular region"/>
    <property type="evidence" value="ECO:0007669"/>
    <property type="project" value="UniProtKB-SubCell"/>
</dbReference>
<dbReference type="InterPro" id="IPR033116">
    <property type="entry name" value="TRYPSIN_SER"/>
</dbReference>
<evidence type="ECO:0000256" key="3">
    <source>
        <dbReference type="ARBA" id="ARBA00022525"/>
    </source>
</evidence>
<dbReference type="PROSITE" id="PS00134">
    <property type="entry name" value="TRYPSIN_HIS"/>
    <property type="match status" value="1"/>
</dbReference>
<accession>A0AAN7PL90</accession>
<gene>
    <name evidence="11" type="ORF">RN001_006555</name>
</gene>
<comment type="caution">
    <text evidence="11">The sequence shown here is derived from an EMBL/GenBank/DDBJ whole genome shotgun (WGS) entry which is preliminary data.</text>
</comment>
<keyword evidence="6 8" id="KW-0720">Serine protease</keyword>
<dbReference type="EMBL" id="JARPUR010000002">
    <property type="protein sequence ID" value="KAK4883236.1"/>
    <property type="molecule type" value="Genomic_DNA"/>
</dbReference>
<reference evidence="12" key="1">
    <citation type="submission" date="2023-01" db="EMBL/GenBank/DDBJ databases">
        <title>Key to firefly adult light organ development and bioluminescence: homeobox transcription factors regulate luciferase expression and transportation to peroxisome.</title>
        <authorList>
            <person name="Fu X."/>
        </authorList>
    </citation>
    <scope>NUCLEOTIDE SEQUENCE [LARGE SCALE GENOMIC DNA]</scope>
</reference>
<dbReference type="SUPFAM" id="SSF50494">
    <property type="entry name" value="Trypsin-like serine proteases"/>
    <property type="match status" value="1"/>
</dbReference>